<organism evidence="2">
    <name type="scientific">termite gut metagenome</name>
    <dbReference type="NCBI Taxonomy" id="433724"/>
    <lineage>
        <taxon>unclassified sequences</taxon>
        <taxon>metagenomes</taxon>
        <taxon>organismal metagenomes</taxon>
    </lineage>
</organism>
<feature type="domain" description="GmrSD restriction endonucleases N-terminal" evidence="1">
    <location>
        <begin position="31"/>
        <end position="242"/>
    </location>
</feature>
<name>A0A5J4R7C5_9ZZZZ</name>
<proteinExistence type="predicted"/>
<evidence type="ECO:0000259" key="1">
    <source>
        <dbReference type="Pfam" id="PF03235"/>
    </source>
</evidence>
<dbReference type="AlphaFoldDB" id="A0A5J4R7C5"/>
<dbReference type="EMBL" id="SNRY01001800">
    <property type="protein sequence ID" value="KAA6328553.1"/>
    <property type="molecule type" value="Genomic_DNA"/>
</dbReference>
<comment type="caution">
    <text evidence="2">The sequence shown here is derived from an EMBL/GenBank/DDBJ whole genome shotgun (WGS) entry which is preliminary data.</text>
</comment>
<evidence type="ECO:0000313" key="2">
    <source>
        <dbReference type="EMBL" id="KAA6328553.1"/>
    </source>
</evidence>
<accession>A0A5J4R7C5</accession>
<reference evidence="2" key="1">
    <citation type="submission" date="2019-03" db="EMBL/GenBank/DDBJ databases">
        <title>Single cell metagenomics reveals metabolic interactions within the superorganism composed of flagellate Streblomastix strix and complex community of Bacteroidetes bacteria on its surface.</title>
        <authorList>
            <person name="Treitli S.C."/>
            <person name="Kolisko M."/>
            <person name="Husnik F."/>
            <person name="Keeling P."/>
            <person name="Hampl V."/>
        </authorList>
    </citation>
    <scope>NUCLEOTIDE SEQUENCE</scope>
    <source>
        <strain evidence="2">STM</strain>
    </source>
</reference>
<sequence>MNKYSFKDILEKKITVLDESANNVSIVLDRIEIPKIQRDYAQGRTSESEVRIRFLDDIFKTLVSQDEALMEMDFVYGSLLEVEKTNKQNIFTPLDGQQRLTTLFLLYWYVAARELEQTSRDDLNKLLEKFTYETRTSSRRFCSQLTKITILFTIKPSQTIENLPWFFKSYKQDPTIQSMLNMLDAIHEKYETTDKHHLFEHLQNLQFYILPLNGFNLTDELYIKMNARGKQLTNFENFKADLTKWMKDEANPYKEVFQNTVELDKRKMYYYLSISQKIDTKWAQFLVNISRKYDLKEKDEKGNLLNIGEKVDLLFIRLFYRYFLNKYILQHHSCENEKKEIIELSNEQIASERDFKMLHSEGKYQKFDAFSNVLKKENAAKDFECFIDVLVDNWADIESGSQPSWQDEKAKWSFFQNITQPGRVILLAISLFLARCPFDNIKFRQWMRVIWNLVENADIDNFATMIGVMKLIKELDEKSKDSENIYSFLANEKKQIESKYSEKAVKEERTKATFINANISWEKAFINAEKHPFFRGSVGFIMTEKMSIDDFMHRTEMASAVFDDKGINENYRKNGHLFLRALISEYTDYHEIIKQKNFTDKDEKEHYFKRMLTSNEIARNAMQEWFSLPNEQELEEVLNKAIQRDSQIDGWYENSEHEKVRIRRAHESLYKTPDLQRWMQQNEAFRFAWSGHLYISRPRSWYAWIMLDTNRNNIIYELFKKYNFEAQNQPPQVLDDNGNRYPIPYYWGGSISIEGNVNNEDYKLIFDNDRTLKIEIKKKDDNWEEVKSYDYVADENIIKMLEGEIFKG</sequence>
<dbReference type="InterPro" id="IPR004919">
    <property type="entry name" value="GmrSD_N"/>
</dbReference>
<gene>
    <name evidence="2" type="ORF">EZS27_022563</name>
</gene>
<dbReference type="Pfam" id="PF03235">
    <property type="entry name" value="GmrSD_N"/>
    <property type="match status" value="1"/>
</dbReference>
<protein>
    <recommendedName>
        <fullName evidence="1">GmrSD restriction endonucleases N-terminal domain-containing protein</fullName>
    </recommendedName>
</protein>